<evidence type="ECO:0000256" key="1">
    <source>
        <dbReference type="SAM" id="MobiDB-lite"/>
    </source>
</evidence>
<proteinExistence type="predicted"/>
<feature type="region of interest" description="Disordered" evidence="1">
    <location>
        <begin position="27"/>
        <end position="55"/>
    </location>
</feature>
<comment type="caution">
    <text evidence="3">The sequence shown here is derived from an EMBL/GenBank/DDBJ whole genome shotgun (WGS) entry which is preliminary data.</text>
</comment>
<gene>
    <name evidence="3" type="ORF">EWB00_004224</name>
</gene>
<accession>A0A4Z2D723</accession>
<evidence type="ECO:0000256" key="2">
    <source>
        <dbReference type="SAM" id="Phobius"/>
    </source>
</evidence>
<dbReference type="Proteomes" id="UP000311919">
    <property type="component" value="Unassembled WGS sequence"/>
</dbReference>
<feature type="transmembrane region" description="Helical" evidence="2">
    <location>
        <begin position="73"/>
        <end position="91"/>
    </location>
</feature>
<dbReference type="EMBL" id="SKCS01000280">
    <property type="protein sequence ID" value="TNN11980.1"/>
    <property type="molecule type" value="Genomic_DNA"/>
</dbReference>
<dbReference type="AlphaFoldDB" id="A0A4Z2D723"/>
<organism evidence="3 4">
    <name type="scientific">Schistosoma japonicum</name>
    <name type="common">Blood fluke</name>
    <dbReference type="NCBI Taxonomy" id="6182"/>
    <lineage>
        <taxon>Eukaryota</taxon>
        <taxon>Metazoa</taxon>
        <taxon>Spiralia</taxon>
        <taxon>Lophotrochozoa</taxon>
        <taxon>Platyhelminthes</taxon>
        <taxon>Trematoda</taxon>
        <taxon>Digenea</taxon>
        <taxon>Strigeidida</taxon>
        <taxon>Schistosomatoidea</taxon>
        <taxon>Schistosomatidae</taxon>
        <taxon>Schistosoma</taxon>
    </lineage>
</organism>
<evidence type="ECO:0000313" key="4">
    <source>
        <dbReference type="Proteomes" id="UP000311919"/>
    </source>
</evidence>
<sequence>MHDSTSKSKEDCLNDKDNEQEVNIVKHDTLQPSHNNQQYNYHFSHSQPQSNLNYYSNHTLHSHQSFHHLHKHLPPPLIIIINIIIIIIQYGEQDSIHIVKHV</sequence>
<keyword evidence="2" id="KW-0812">Transmembrane</keyword>
<feature type="compositionally biased region" description="Polar residues" evidence="1">
    <location>
        <begin position="30"/>
        <end position="55"/>
    </location>
</feature>
<protein>
    <submittedName>
        <fullName evidence="3">Uncharacterized protein</fullName>
    </submittedName>
</protein>
<keyword evidence="4" id="KW-1185">Reference proteome</keyword>
<keyword evidence="2" id="KW-0472">Membrane</keyword>
<reference evidence="3 4" key="1">
    <citation type="submission" date="2019-03" db="EMBL/GenBank/DDBJ databases">
        <title>An improved genome assembly of the fluke Schistosoma japonicum.</title>
        <authorList>
            <person name="Hu W."/>
            <person name="Luo F."/>
            <person name="Yin M."/>
            <person name="Mo X."/>
            <person name="Sun C."/>
            <person name="Wu Q."/>
            <person name="Zhu B."/>
            <person name="Xiang M."/>
            <person name="Wang J."/>
            <person name="Wang Y."/>
            <person name="Zhang T."/>
            <person name="Xu B."/>
            <person name="Zheng H."/>
            <person name="Feng Z."/>
        </authorList>
    </citation>
    <scope>NUCLEOTIDE SEQUENCE [LARGE SCALE GENOMIC DNA]</scope>
    <source>
        <strain evidence="3">HuSjv2</strain>
        <tissue evidence="3">Worms</tissue>
    </source>
</reference>
<name>A0A4Z2D723_SCHJA</name>
<keyword evidence="2" id="KW-1133">Transmembrane helix</keyword>
<evidence type="ECO:0000313" key="3">
    <source>
        <dbReference type="EMBL" id="TNN11980.1"/>
    </source>
</evidence>